<evidence type="ECO:0000256" key="3">
    <source>
        <dbReference type="ARBA" id="ARBA00023237"/>
    </source>
</evidence>
<feature type="region of interest" description="Disordered" evidence="5">
    <location>
        <begin position="610"/>
        <end position="635"/>
    </location>
</feature>
<dbReference type="Gene3D" id="2.60.40.1120">
    <property type="entry name" value="Carboxypeptidase-like, regulatory domain"/>
    <property type="match status" value="1"/>
</dbReference>
<dbReference type="SUPFAM" id="SSF82171">
    <property type="entry name" value="DPP6 N-terminal domain-like"/>
    <property type="match status" value="1"/>
</dbReference>
<dbReference type="InterPro" id="IPR006665">
    <property type="entry name" value="OmpA-like"/>
</dbReference>
<evidence type="ECO:0000256" key="5">
    <source>
        <dbReference type="SAM" id="MobiDB-lite"/>
    </source>
</evidence>
<dbReference type="Pfam" id="PF00691">
    <property type="entry name" value="OmpA"/>
    <property type="match status" value="1"/>
</dbReference>
<dbReference type="Gene3D" id="2.120.10.30">
    <property type="entry name" value="TolB, C-terminal domain"/>
    <property type="match status" value="1"/>
</dbReference>
<gene>
    <name evidence="8" type="ORF">B0O44_101388</name>
</gene>
<dbReference type="PRINTS" id="PR01021">
    <property type="entry name" value="OMPADOMAIN"/>
</dbReference>
<keyword evidence="6" id="KW-0732">Signal</keyword>
<dbReference type="InterPro" id="IPR036737">
    <property type="entry name" value="OmpA-like_sf"/>
</dbReference>
<sequence length="635" mass="70940">MQSRLFKIALVLLLFPAAKNLRAQEIAKKAKASFEKAQESITQMDYPQAISLLESAIKEDNTFQLAYMQLAELCRKSAKYAQAVPYYSKGIALGNLNEARVYYGFGESLLLSGHYQQAKDNLNTFIREYKGKDKALPLKAEKYIRDCDFSINALNHPVKYDPVNLGPGVNSKYRDYFPSITADGQSLIFSRNVEGNEDFYISHKINNVWDTAIPFSSQINTTKYNEGAQSISADGMYLFFTGCNRPDGLGRCDIYVSHKNGKDWGTPFNLGAPVNSPYWESQPSISPDGNTLYFVSNRPGGLGGYDIWKSHLKEDGTWGEPVNLGPEINTIYDEQTPFIHPDGKTLYFSSDGWPGFGSKDIFRSRLQADGHWELPLNLGSPINTFNEETGLIVSPNGTEALFSSILPGGYGDMDIYKFDLPQTLQPGKISYVKGIVKDKANSEPLEAKVRVTELKTLQNQFNDYTSAVDGEFLAVMPVGNSYLLYAEAEGYLFYSDHFDLENKETDKPFQIVIYLEKIKAGANTILKNIFFDTNKYDLLPASVIELGSLAELLERNKNISIEIQGHTDNSGSPAQNIKLSEQRAKAVYDFLLGKGIEATRLSYKGYGESKPIASNEQPSGKQQNRRTSFVITKVK</sequence>
<dbReference type="InterPro" id="IPR011990">
    <property type="entry name" value="TPR-like_helical_dom_sf"/>
</dbReference>
<dbReference type="AlphaFoldDB" id="A0A318ULF6"/>
<accession>A0A318ULF6</accession>
<evidence type="ECO:0000313" key="9">
    <source>
        <dbReference type="Proteomes" id="UP000248198"/>
    </source>
</evidence>
<dbReference type="InterPro" id="IPR019734">
    <property type="entry name" value="TPR_rpt"/>
</dbReference>
<feature type="signal peptide" evidence="6">
    <location>
        <begin position="1"/>
        <end position="23"/>
    </location>
</feature>
<dbReference type="InterPro" id="IPR050330">
    <property type="entry name" value="Bact_OuterMem_StrucFunc"/>
</dbReference>
<dbReference type="EMBL" id="QKLU01000001">
    <property type="protein sequence ID" value="PYF76913.1"/>
    <property type="molecule type" value="Genomic_DNA"/>
</dbReference>
<evidence type="ECO:0000256" key="6">
    <source>
        <dbReference type="SAM" id="SignalP"/>
    </source>
</evidence>
<dbReference type="PROSITE" id="PS51123">
    <property type="entry name" value="OMPA_2"/>
    <property type="match status" value="1"/>
</dbReference>
<organism evidence="8 9">
    <name type="scientific">Pedobacter nutrimenti</name>
    <dbReference type="NCBI Taxonomy" id="1241337"/>
    <lineage>
        <taxon>Bacteria</taxon>
        <taxon>Pseudomonadati</taxon>
        <taxon>Bacteroidota</taxon>
        <taxon>Sphingobacteriia</taxon>
        <taxon>Sphingobacteriales</taxon>
        <taxon>Sphingobacteriaceae</taxon>
        <taxon>Pedobacter</taxon>
    </lineage>
</organism>
<dbReference type="Gene3D" id="1.25.40.10">
    <property type="entry name" value="Tetratricopeptide repeat domain"/>
    <property type="match status" value="1"/>
</dbReference>
<feature type="compositionally biased region" description="Polar residues" evidence="5">
    <location>
        <begin position="612"/>
        <end position="635"/>
    </location>
</feature>
<name>A0A318ULF6_9SPHI</name>
<dbReference type="InterPro" id="IPR008969">
    <property type="entry name" value="CarboxyPept-like_regulatory"/>
</dbReference>
<dbReference type="Proteomes" id="UP000248198">
    <property type="component" value="Unassembled WGS sequence"/>
</dbReference>
<dbReference type="InterPro" id="IPR011042">
    <property type="entry name" value="6-blade_b-propeller_TolB-like"/>
</dbReference>
<dbReference type="InterPro" id="IPR006664">
    <property type="entry name" value="OMP_bac"/>
</dbReference>
<comment type="caution">
    <text evidence="8">The sequence shown here is derived from an EMBL/GenBank/DDBJ whole genome shotgun (WGS) entry which is preliminary data.</text>
</comment>
<dbReference type="CDD" id="cd07185">
    <property type="entry name" value="OmpA_C-like"/>
    <property type="match status" value="1"/>
</dbReference>
<evidence type="ECO:0000259" key="7">
    <source>
        <dbReference type="PROSITE" id="PS51123"/>
    </source>
</evidence>
<evidence type="ECO:0000313" key="8">
    <source>
        <dbReference type="EMBL" id="PYF76913.1"/>
    </source>
</evidence>
<keyword evidence="2 4" id="KW-0472">Membrane</keyword>
<dbReference type="GO" id="GO:0009279">
    <property type="term" value="C:cell outer membrane"/>
    <property type="evidence" value="ECO:0007669"/>
    <property type="project" value="UniProtKB-SubCell"/>
</dbReference>
<dbReference type="OrthoDB" id="9809364at2"/>
<dbReference type="RefSeq" id="WP_110827009.1">
    <property type="nucleotide sequence ID" value="NZ_QKLU01000001.1"/>
</dbReference>
<dbReference type="InterPro" id="IPR011659">
    <property type="entry name" value="WD40"/>
</dbReference>
<feature type="chain" id="PRO_5016431012" evidence="6">
    <location>
        <begin position="24"/>
        <end position="635"/>
    </location>
</feature>
<evidence type="ECO:0000256" key="1">
    <source>
        <dbReference type="ARBA" id="ARBA00004442"/>
    </source>
</evidence>
<dbReference type="PANTHER" id="PTHR30329">
    <property type="entry name" value="STATOR ELEMENT OF FLAGELLAR MOTOR COMPLEX"/>
    <property type="match status" value="1"/>
</dbReference>
<dbReference type="SMART" id="SM00028">
    <property type="entry name" value="TPR"/>
    <property type="match status" value="3"/>
</dbReference>
<feature type="domain" description="OmpA-like" evidence="7">
    <location>
        <begin position="518"/>
        <end position="635"/>
    </location>
</feature>
<keyword evidence="9" id="KW-1185">Reference proteome</keyword>
<reference evidence="8 9" key="1">
    <citation type="submission" date="2018-06" db="EMBL/GenBank/DDBJ databases">
        <title>Genomic Encyclopedia of Archaeal and Bacterial Type Strains, Phase II (KMG-II): from individual species to whole genera.</title>
        <authorList>
            <person name="Goeker M."/>
        </authorList>
    </citation>
    <scope>NUCLEOTIDE SEQUENCE [LARGE SCALE GENOMIC DNA]</scope>
    <source>
        <strain evidence="8 9">DSM 27372</strain>
    </source>
</reference>
<dbReference type="SUPFAM" id="SSF103088">
    <property type="entry name" value="OmpA-like"/>
    <property type="match status" value="1"/>
</dbReference>
<evidence type="ECO:0000256" key="2">
    <source>
        <dbReference type="ARBA" id="ARBA00023136"/>
    </source>
</evidence>
<proteinExistence type="predicted"/>
<dbReference type="PANTHER" id="PTHR30329:SF21">
    <property type="entry name" value="LIPOPROTEIN YIAD-RELATED"/>
    <property type="match status" value="1"/>
</dbReference>
<dbReference type="Pfam" id="PF07676">
    <property type="entry name" value="PD40"/>
    <property type="match status" value="4"/>
</dbReference>
<dbReference type="SUPFAM" id="SSF48452">
    <property type="entry name" value="TPR-like"/>
    <property type="match status" value="1"/>
</dbReference>
<comment type="subcellular location">
    <subcellularLocation>
        <location evidence="1">Cell outer membrane</location>
    </subcellularLocation>
</comment>
<protein>
    <submittedName>
        <fullName evidence="8">WD40 repeat protein</fullName>
    </submittedName>
</protein>
<dbReference type="SUPFAM" id="SSF49464">
    <property type="entry name" value="Carboxypeptidase regulatory domain-like"/>
    <property type="match status" value="1"/>
</dbReference>
<dbReference type="Gene3D" id="3.30.1330.60">
    <property type="entry name" value="OmpA-like domain"/>
    <property type="match status" value="1"/>
</dbReference>
<dbReference type="CDD" id="cd15482">
    <property type="entry name" value="Sialidase_non-viral"/>
    <property type="match status" value="1"/>
</dbReference>
<evidence type="ECO:0000256" key="4">
    <source>
        <dbReference type="PROSITE-ProRule" id="PRU00473"/>
    </source>
</evidence>
<keyword evidence="3" id="KW-0998">Cell outer membrane</keyword>